<comment type="function">
    <text evidence="10 11">Catalyzes the acyloin condensation reaction between C atoms 2 and 3 of pyruvate and glyceraldehyde 3-phosphate to yield 1-deoxy-D-xylulose-5-phosphate (DXP).</text>
</comment>
<dbReference type="FunFam" id="3.40.50.920:FF:000002">
    <property type="entry name" value="1-deoxy-D-xylulose-5-phosphate synthase"/>
    <property type="match status" value="1"/>
</dbReference>
<sequence length="651" mass="69811">MKDGQDAQNSGAQIPGAQNRETQNSMIRQVGGTPLLDTVAGPGDLKRLSREQLPALTQELRDEIVRVCSQGGLHLASSLGAVDVITALHYVLDSPRDRILFDVGHQAYAHKILTGRRNEMPTLKKEGGLSGFTKVSESEHDAITVGHASTSLANALGMALARDALGKDFRVAAVIGDGSLTGGMALAALNTIGDMGRKMLIVLNDNEMSISENVGAINKFMRGLQVQKWFQEGEGAGKKAVEAVSKPLADFMSRAKNSTRHFFDPASVNPFAAMGVRYVGPVDGHNVQELVWLMERLVDLDGPTILHVVTRKGKGLSYAEADPIYWHGPAKFDPATGEYVPSSAYSWSAAFGDAVTEWAAQDPRTFVVTPAMREGSGLVEFSRVHPHRYLDVGIAEEVAVTAAAGMALQGLRPVVAIYSTFLQRAYDQVLHDVAIENLGVTFCIDRAGIVGADGSTHNGVFDLSYLRSIPGVRIGLPKDAAELRGMLKYAQTHPGPFAIRYPRGNTARVPAGTWPDLEWGRWERLREGGDVVILAGGKALDYALKAAEDLPGVGVVNARFVKPLDTAMLRELAQARALITVEDNTVVGGFGSAVLEALSGMNLRPTVRVLGIPDEFQDHATVESVHARAGIDAQAIRTVLAELGIDVPIEV</sequence>
<feature type="region of interest" description="Disordered" evidence="12">
    <location>
        <begin position="1"/>
        <end position="22"/>
    </location>
</feature>
<keyword evidence="9 11" id="KW-0414">Isoprene biosynthesis</keyword>
<dbReference type="CDD" id="cd07033">
    <property type="entry name" value="TPP_PYR_DXS_TK_like"/>
    <property type="match status" value="1"/>
</dbReference>
<evidence type="ECO:0000256" key="8">
    <source>
        <dbReference type="ARBA" id="ARBA00023052"/>
    </source>
</evidence>
<dbReference type="GO" id="GO:0000287">
    <property type="term" value="F:magnesium ion binding"/>
    <property type="evidence" value="ECO:0007669"/>
    <property type="project" value="UniProtKB-UniRule"/>
</dbReference>
<dbReference type="UniPathway" id="UPA00064">
    <property type="reaction ID" value="UER00091"/>
</dbReference>
<name>A0A1H7BYN1_9DEIO</name>
<feature type="domain" description="Transketolase-like pyrimidine-binding" evidence="13">
    <location>
        <begin position="345"/>
        <end position="509"/>
    </location>
</feature>
<dbReference type="HAMAP" id="MF_00315">
    <property type="entry name" value="DXP_synth"/>
    <property type="match status" value="1"/>
</dbReference>
<dbReference type="GO" id="GO:0019288">
    <property type="term" value="P:isopentenyl diphosphate biosynthetic process, methylerythritol 4-phosphate pathway"/>
    <property type="evidence" value="ECO:0007669"/>
    <property type="project" value="TreeGrafter"/>
</dbReference>
<dbReference type="PANTHER" id="PTHR43322">
    <property type="entry name" value="1-D-DEOXYXYLULOSE 5-PHOSPHATE SYNTHASE-RELATED"/>
    <property type="match status" value="1"/>
</dbReference>
<dbReference type="STRING" id="856736.SAMN04488058_11924"/>
<dbReference type="InterPro" id="IPR005477">
    <property type="entry name" value="Dxylulose-5-P_synthase"/>
</dbReference>
<comment type="cofactor">
    <cofactor evidence="11">
        <name>Mg(2+)</name>
        <dbReference type="ChEBI" id="CHEBI:18420"/>
    </cofactor>
    <text evidence="11">Binds 1 Mg(2+) ion per subunit.</text>
</comment>
<comment type="subunit">
    <text evidence="3 11">Homodimer.</text>
</comment>
<dbReference type="EC" id="2.2.1.7" evidence="11"/>
<dbReference type="Pfam" id="PF13292">
    <property type="entry name" value="DXP_synthase_N"/>
    <property type="match status" value="1"/>
</dbReference>
<dbReference type="Pfam" id="PF02779">
    <property type="entry name" value="Transket_pyr"/>
    <property type="match status" value="1"/>
</dbReference>
<keyword evidence="8 11" id="KW-0786">Thiamine pyrophosphate</keyword>
<evidence type="ECO:0000256" key="4">
    <source>
        <dbReference type="ARBA" id="ARBA00022679"/>
    </source>
</evidence>
<protein>
    <recommendedName>
        <fullName evidence="11">1-deoxy-D-xylulose-5-phosphate synthase</fullName>
        <ecNumber evidence="11">2.2.1.7</ecNumber>
    </recommendedName>
    <alternativeName>
        <fullName evidence="11">1-deoxyxylulose-5-phosphate synthase</fullName>
        <shortName evidence="11">DXP synthase</shortName>
        <shortName evidence="11">DXPS</shortName>
    </alternativeName>
</protein>
<evidence type="ECO:0000259" key="13">
    <source>
        <dbReference type="SMART" id="SM00861"/>
    </source>
</evidence>
<evidence type="ECO:0000256" key="12">
    <source>
        <dbReference type="SAM" id="MobiDB-lite"/>
    </source>
</evidence>
<dbReference type="AlphaFoldDB" id="A0A1H7BYN1"/>
<evidence type="ECO:0000256" key="7">
    <source>
        <dbReference type="ARBA" id="ARBA00022977"/>
    </source>
</evidence>
<feature type="binding site" evidence="11">
    <location>
        <position position="396"/>
    </location>
    <ligand>
        <name>thiamine diphosphate</name>
        <dbReference type="ChEBI" id="CHEBI:58937"/>
    </ligand>
</feature>
<dbReference type="CDD" id="cd02007">
    <property type="entry name" value="TPP_DXS"/>
    <property type="match status" value="1"/>
</dbReference>
<dbReference type="GO" id="GO:0030976">
    <property type="term" value="F:thiamine pyrophosphate binding"/>
    <property type="evidence" value="ECO:0007669"/>
    <property type="project" value="UniProtKB-UniRule"/>
</dbReference>
<evidence type="ECO:0000313" key="14">
    <source>
        <dbReference type="EMBL" id="SEJ79822.1"/>
    </source>
</evidence>
<evidence type="ECO:0000256" key="3">
    <source>
        <dbReference type="ARBA" id="ARBA00011738"/>
    </source>
</evidence>
<feature type="binding site" evidence="11">
    <location>
        <position position="206"/>
    </location>
    <ligand>
        <name>Mg(2+)</name>
        <dbReference type="ChEBI" id="CHEBI:18420"/>
    </ligand>
</feature>
<dbReference type="GO" id="GO:0008661">
    <property type="term" value="F:1-deoxy-D-xylulose-5-phosphate synthase activity"/>
    <property type="evidence" value="ECO:0007669"/>
    <property type="project" value="UniProtKB-UniRule"/>
</dbReference>
<evidence type="ECO:0000313" key="15">
    <source>
        <dbReference type="Proteomes" id="UP000199223"/>
    </source>
</evidence>
<gene>
    <name evidence="11" type="primary">dxs</name>
    <name evidence="14" type="ORF">SAMN04488058_11924</name>
</gene>
<dbReference type="SUPFAM" id="SSF52518">
    <property type="entry name" value="Thiamin diphosphate-binding fold (THDP-binding)"/>
    <property type="match status" value="2"/>
</dbReference>
<comment type="similarity">
    <text evidence="2 11">Belongs to the transketolase family. DXPS subfamily.</text>
</comment>
<dbReference type="Proteomes" id="UP000199223">
    <property type="component" value="Unassembled WGS sequence"/>
</dbReference>
<keyword evidence="15" id="KW-1185">Reference proteome</keyword>
<keyword evidence="6 11" id="KW-0460">Magnesium</keyword>
<dbReference type="Gene3D" id="3.40.50.970">
    <property type="match status" value="2"/>
</dbReference>
<dbReference type="EMBL" id="FNZA01000019">
    <property type="protein sequence ID" value="SEJ79822.1"/>
    <property type="molecule type" value="Genomic_DNA"/>
</dbReference>
<feature type="binding site" evidence="11">
    <location>
        <begin position="178"/>
        <end position="179"/>
    </location>
    <ligand>
        <name>thiamine diphosphate</name>
        <dbReference type="ChEBI" id="CHEBI:58937"/>
    </ligand>
</feature>
<keyword evidence="5 11" id="KW-0479">Metal-binding</keyword>
<comment type="catalytic activity">
    <reaction evidence="11">
        <text>D-glyceraldehyde 3-phosphate + pyruvate + H(+) = 1-deoxy-D-xylulose 5-phosphate + CO2</text>
        <dbReference type="Rhea" id="RHEA:12605"/>
        <dbReference type="ChEBI" id="CHEBI:15361"/>
        <dbReference type="ChEBI" id="CHEBI:15378"/>
        <dbReference type="ChEBI" id="CHEBI:16526"/>
        <dbReference type="ChEBI" id="CHEBI:57792"/>
        <dbReference type="ChEBI" id="CHEBI:59776"/>
        <dbReference type="EC" id="2.2.1.7"/>
    </reaction>
</comment>
<comment type="cofactor">
    <cofactor evidence="11">
        <name>thiamine diphosphate</name>
        <dbReference type="ChEBI" id="CHEBI:58937"/>
    </cofactor>
    <text evidence="11">Binds 1 thiamine pyrophosphate per subunit.</text>
</comment>
<dbReference type="InterPro" id="IPR005475">
    <property type="entry name" value="Transketolase-like_Pyr-bd"/>
</dbReference>
<feature type="compositionally biased region" description="Polar residues" evidence="12">
    <location>
        <begin position="1"/>
        <end position="12"/>
    </location>
</feature>
<dbReference type="InterPro" id="IPR033248">
    <property type="entry name" value="Transketolase_C"/>
</dbReference>
<proteinExistence type="inferred from homology"/>
<evidence type="ECO:0000256" key="1">
    <source>
        <dbReference type="ARBA" id="ARBA00004980"/>
    </source>
</evidence>
<dbReference type="GO" id="GO:0009228">
    <property type="term" value="P:thiamine biosynthetic process"/>
    <property type="evidence" value="ECO:0007669"/>
    <property type="project" value="UniProtKB-UniRule"/>
</dbReference>
<reference evidence="15" key="1">
    <citation type="submission" date="2016-10" db="EMBL/GenBank/DDBJ databases">
        <authorList>
            <person name="Varghese N."/>
            <person name="Submissions S."/>
        </authorList>
    </citation>
    <scope>NUCLEOTIDE SEQUENCE [LARGE SCALE GENOMIC DNA]</scope>
    <source>
        <strain evidence="15">CGMCC 1.10218</strain>
    </source>
</reference>
<dbReference type="SMART" id="SM00861">
    <property type="entry name" value="Transket_pyr"/>
    <property type="match status" value="1"/>
</dbReference>
<feature type="binding site" evidence="11">
    <location>
        <position position="177"/>
    </location>
    <ligand>
        <name>Mg(2+)</name>
        <dbReference type="ChEBI" id="CHEBI:18420"/>
    </ligand>
</feature>
<evidence type="ECO:0000256" key="2">
    <source>
        <dbReference type="ARBA" id="ARBA00011081"/>
    </source>
</evidence>
<dbReference type="PANTHER" id="PTHR43322:SF5">
    <property type="entry name" value="1-DEOXY-D-XYLULOSE-5-PHOSPHATE SYNTHASE, CHLOROPLASTIC"/>
    <property type="match status" value="1"/>
</dbReference>
<feature type="binding site" evidence="11">
    <location>
        <position position="105"/>
    </location>
    <ligand>
        <name>thiamine diphosphate</name>
        <dbReference type="ChEBI" id="CHEBI:58937"/>
    </ligand>
</feature>
<feature type="binding site" evidence="11">
    <location>
        <position position="206"/>
    </location>
    <ligand>
        <name>thiamine diphosphate</name>
        <dbReference type="ChEBI" id="CHEBI:58937"/>
    </ligand>
</feature>
<dbReference type="GO" id="GO:0005829">
    <property type="term" value="C:cytosol"/>
    <property type="evidence" value="ECO:0007669"/>
    <property type="project" value="TreeGrafter"/>
</dbReference>
<evidence type="ECO:0000256" key="9">
    <source>
        <dbReference type="ARBA" id="ARBA00023229"/>
    </source>
</evidence>
<keyword evidence="4 11" id="KW-0808">Transferase</keyword>
<dbReference type="InterPro" id="IPR009014">
    <property type="entry name" value="Transketo_C/PFOR_II"/>
</dbReference>
<organism evidence="14 15">
    <name type="scientific">Deinococcus reticulitermitis</name>
    <dbReference type="NCBI Taxonomy" id="856736"/>
    <lineage>
        <taxon>Bacteria</taxon>
        <taxon>Thermotogati</taxon>
        <taxon>Deinococcota</taxon>
        <taxon>Deinococci</taxon>
        <taxon>Deinococcales</taxon>
        <taxon>Deinococcaceae</taxon>
        <taxon>Deinococcus</taxon>
    </lineage>
</organism>
<dbReference type="NCBIfam" id="TIGR00204">
    <property type="entry name" value="dxs"/>
    <property type="match status" value="1"/>
</dbReference>
<comment type="caution">
    <text evidence="11">Lacks conserved residue(s) required for the propagation of feature annotation.</text>
</comment>
<dbReference type="InterPro" id="IPR029061">
    <property type="entry name" value="THDP-binding"/>
</dbReference>
<accession>A0A1H7BYN1</accession>
<dbReference type="Pfam" id="PF02780">
    <property type="entry name" value="Transketolase_C"/>
    <property type="match status" value="1"/>
</dbReference>
<keyword evidence="7 11" id="KW-0784">Thiamine biosynthesis</keyword>
<evidence type="ECO:0000256" key="11">
    <source>
        <dbReference type="HAMAP-Rule" id="MF_00315"/>
    </source>
</evidence>
<dbReference type="SUPFAM" id="SSF52922">
    <property type="entry name" value="TK C-terminal domain-like"/>
    <property type="match status" value="1"/>
</dbReference>
<dbReference type="GO" id="GO:0016114">
    <property type="term" value="P:terpenoid biosynthetic process"/>
    <property type="evidence" value="ECO:0007669"/>
    <property type="project" value="UniProtKB-UniRule"/>
</dbReference>
<dbReference type="FunFam" id="3.40.50.970:FF:000005">
    <property type="entry name" value="1-deoxy-D-xylulose-5-phosphate synthase"/>
    <property type="match status" value="1"/>
</dbReference>
<comment type="pathway">
    <text evidence="1 11">Metabolic intermediate biosynthesis; 1-deoxy-D-xylulose 5-phosphate biosynthesis; 1-deoxy-D-xylulose 5-phosphate from D-glyceraldehyde 3-phosphate and pyruvate: step 1/1.</text>
</comment>
<dbReference type="NCBIfam" id="NF003933">
    <property type="entry name" value="PRK05444.2-2"/>
    <property type="match status" value="1"/>
</dbReference>
<feature type="binding site" evidence="11">
    <location>
        <begin position="146"/>
        <end position="148"/>
    </location>
    <ligand>
        <name>thiamine diphosphate</name>
        <dbReference type="ChEBI" id="CHEBI:58937"/>
    </ligand>
</feature>
<dbReference type="Gene3D" id="3.40.50.920">
    <property type="match status" value="1"/>
</dbReference>
<evidence type="ECO:0000256" key="5">
    <source>
        <dbReference type="ARBA" id="ARBA00022723"/>
    </source>
</evidence>
<evidence type="ECO:0000256" key="6">
    <source>
        <dbReference type="ARBA" id="ARBA00022842"/>
    </source>
</evidence>
<evidence type="ECO:0000256" key="10">
    <source>
        <dbReference type="ARBA" id="ARBA00055605"/>
    </source>
</evidence>